<keyword evidence="2" id="KW-1185">Reference proteome</keyword>
<dbReference type="Proteomes" id="UP001152531">
    <property type="component" value="Unassembled WGS sequence"/>
</dbReference>
<name>A0ACA9Y9C8_9ASCO</name>
<protein>
    <submittedName>
        <fullName evidence="1">Vacuolar protein sorting-associated protein 20</fullName>
    </submittedName>
</protein>
<proteinExistence type="predicted"/>
<sequence>MGQGPSTPKITAQDRAIFQMKQQRDKLKQYQKRINTTIQRQNDLAKEAIKKGETDRAKFYLRSKKHQQSVITKTYDQLDNLENLIGTIEFKLIEKDVIYGLTEGNKVLNKLNTEMSVDKIDKILDDLEDHKLRVDEVSDLLGAGNLSNNEEFEVDEELEKLNQEINGKESINLPDAPNDKIQTLPDVPSKIEPEKSEVDESQEPEGANPIAA</sequence>
<gene>
    <name evidence="1" type="ORF">CLIB1444_06S01926</name>
</gene>
<evidence type="ECO:0000313" key="1">
    <source>
        <dbReference type="EMBL" id="CAH6721427.1"/>
    </source>
</evidence>
<dbReference type="EMBL" id="CALSDN010000006">
    <property type="protein sequence ID" value="CAH6721427.1"/>
    <property type="molecule type" value="Genomic_DNA"/>
</dbReference>
<organism evidence="1 2">
    <name type="scientific">[Candida] jaroonii</name>
    <dbReference type="NCBI Taxonomy" id="467808"/>
    <lineage>
        <taxon>Eukaryota</taxon>
        <taxon>Fungi</taxon>
        <taxon>Dikarya</taxon>
        <taxon>Ascomycota</taxon>
        <taxon>Saccharomycotina</taxon>
        <taxon>Pichiomycetes</taxon>
        <taxon>Debaryomycetaceae</taxon>
        <taxon>Yamadazyma</taxon>
    </lineage>
</organism>
<comment type="caution">
    <text evidence="1">The sequence shown here is derived from an EMBL/GenBank/DDBJ whole genome shotgun (WGS) entry which is preliminary data.</text>
</comment>
<accession>A0ACA9Y9C8</accession>
<evidence type="ECO:0000313" key="2">
    <source>
        <dbReference type="Proteomes" id="UP001152531"/>
    </source>
</evidence>
<reference evidence="1" key="1">
    <citation type="submission" date="2022-06" db="EMBL/GenBank/DDBJ databases">
        <authorList>
            <person name="Legras J.-L."/>
            <person name="Devillers H."/>
            <person name="Grondin C."/>
        </authorList>
    </citation>
    <scope>NUCLEOTIDE SEQUENCE</scope>
    <source>
        <strain evidence="1">CLIB 1444</strain>
    </source>
</reference>